<evidence type="ECO:0000256" key="7">
    <source>
        <dbReference type="ARBA" id="ARBA00049244"/>
    </source>
</evidence>
<dbReference type="Pfam" id="PF09115">
    <property type="entry name" value="DNApol3-delta_C"/>
    <property type="match status" value="1"/>
</dbReference>
<dbReference type="Proteomes" id="UP000269041">
    <property type="component" value="Unassembled WGS sequence"/>
</dbReference>
<dbReference type="InterPro" id="IPR008921">
    <property type="entry name" value="DNA_pol3_clamp-load_cplx_C"/>
</dbReference>
<evidence type="ECO:0000256" key="4">
    <source>
        <dbReference type="ARBA" id="ARBA00022695"/>
    </source>
</evidence>
<keyword evidence="5" id="KW-0235">DNA replication</keyword>
<dbReference type="InterPro" id="IPR050238">
    <property type="entry name" value="DNA_Rep/Repair_Clamp_Loader"/>
</dbReference>
<sequence length="320" mass="36483">MTPNYPWLDNIWSKWQFGLEHGTFSNTTLLISELGLGTEQLVNLFSSAVMCSNYTSHSCGVCHSCQLMQARNHPDFHLLKPEKEGKAITVEQIRNCSRLAQESSQLSGMRLFMIEPAEFMTESAANALLKTLEEPSKTCMFLLITYKPHQILPTVISRCQRWQVPKPSSQVMLEWLSKQVSSAIPAYVAHINDNAPMAIQSFIEREQGDKYHQIEREFLDYIKLNGDIANLAKLLSCSHAEHLKWVWYLLTDAQKIHFGLDAPYLTPGAKALADCLSYERLYQQSGSLSRLTEQLKEYTGLNSELLILDWLIEFNEEVCS</sequence>
<evidence type="ECO:0000256" key="6">
    <source>
        <dbReference type="ARBA" id="ARBA00022932"/>
    </source>
</evidence>
<organism evidence="9 10">
    <name type="scientific">Vibrio pectenicida</name>
    <dbReference type="NCBI Taxonomy" id="62763"/>
    <lineage>
        <taxon>Bacteria</taxon>
        <taxon>Pseudomonadati</taxon>
        <taxon>Pseudomonadota</taxon>
        <taxon>Gammaproteobacteria</taxon>
        <taxon>Vibrionales</taxon>
        <taxon>Vibrionaceae</taxon>
        <taxon>Vibrio</taxon>
    </lineage>
</organism>
<evidence type="ECO:0000313" key="10">
    <source>
        <dbReference type="Proteomes" id="UP000269041"/>
    </source>
</evidence>
<dbReference type="NCBIfam" id="TIGR00678">
    <property type="entry name" value="holB"/>
    <property type="match status" value="1"/>
</dbReference>
<dbReference type="AlphaFoldDB" id="A0A427U076"/>
<keyword evidence="3 9" id="KW-0808">Transferase</keyword>
<comment type="caution">
    <text evidence="9">The sequence shown here is derived from an EMBL/GenBank/DDBJ whole genome shotgun (WGS) entry which is preliminary data.</text>
</comment>
<dbReference type="InterPro" id="IPR015199">
    <property type="entry name" value="DNA_pol_III_delta_C"/>
</dbReference>
<dbReference type="GO" id="GO:0003887">
    <property type="term" value="F:DNA-directed DNA polymerase activity"/>
    <property type="evidence" value="ECO:0007669"/>
    <property type="project" value="UniProtKB-KW"/>
</dbReference>
<accession>A0A427U076</accession>
<dbReference type="EC" id="2.7.7.7" evidence="1"/>
<evidence type="ECO:0000256" key="2">
    <source>
        <dbReference type="ARBA" id="ARBA00014363"/>
    </source>
</evidence>
<reference evidence="9 10" key="1">
    <citation type="submission" date="2018-12" db="EMBL/GenBank/DDBJ databases">
        <title>Genomic taxonomy of the Vibrionaceae family.</title>
        <authorList>
            <person name="Gomez-Gil B."/>
            <person name="Enciso-Ibarra K."/>
        </authorList>
    </citation>
    <scope>NUCLEOTIDE SEQUENCE [LARGE SCALE GENOMIC DNA]</scope>
    <source>
        <strain evidence="9 10">CAIM 594</strain>
    </source>
</reference>
<dbReference type="SUPFAM" id="SSF52540">
    <property type="entry name" value="P-loop containing nucleoside triphosphate hydrolases"/>
    <property type="match status" value="1"/>
</dbReference>
<dbReference type="SUPFAM" id="SSF48019">
    <property type="entry name" value="post-AAA+ oligomerization domain-like"/>
    <property type="match status" value="1"/>
</dbReference>
<dbReference type="GO" id="GO:0009360">
    <property type="term" value="C:DNA polymerase III complex"/>
    <property type="evidence" value="ECO:0007669"/>
    <property type="project" value="InterPro"/>
</dbReference>
<dbReference type="InterPro" id="IPR004622">
    <property type="entry name" value="DNA_pol_HolB"/>
</dbReference>
<dbReference type="GO" id="GO:0008408">
    <property type="term" value="F:3'-5' exonuclease activity"/>
    <property type="evidence" value="ECO:0007669"/>
    <property type="project" value="InterPro"/>
</dbReference>
<feature type="domain" description="DNA polymerase III delta subunit C-terminal" evidence="8">
    <location>
        <begin position="210"/>
        <end position="314"/>
    </location>
</feature>
<dbReference type="PANTHER" id="PTHR11669">
    <property type="entry name" value="REPLICATION FACTOR C / DNA POLYMERASE III GAMMA-TAU SUBUNIT"/>
    <property type="match status" value="1"/>
</dbReference>
<dbReference type="PANTHER" id="PTHR11669:SF8">
    <property type="entry name" value="DNA POLYMERASE III SUBUNIT DELTA"/>
    <property type="match status" value="1"/>
</dbReference>
<dbReference type="Pfam" id="PF13177">
    <property type="entry name" value="DNA_pol3_delta2"/>
    <property type="match status" value="1"/>
</dbReference>
<protein>
    <recommendedName>
        <fullName evidence="2">DNA polymerase III subunit delta'</fullName>
        <ecNumber evidence="1">2.7.7.7</ecNumber>
    </recommendedName>
</protein>
<dbReference type="EMBL" id="RSFA01000114">
    <property type="protein sequence ID" value="RSD29735.1"/>
    <property type="molecule type" value="Genomic_DNA"/>
</dbReference>
<evidence type="ECO:0000256" key="1">
    <source>
        <dbReference type="ARBA" id="ARBA00012417"/>
    </source>
</evidence>
<keyword evidence="6" id="KW-0239">DNA-directed DNA polymerase</keyword>
<keyword evidence="10" id="KW-1185">Reference proteome</keyword>
<dbReference type="InterPro" id="IPR027417">
    <property type="entry name" value="P-loop_NTPase"/>
</dbReference>
<gene>
    <name evidence="9" type="primary">holB</name>
    <name evidence="9" type="ORF">EJA03_17635</name>
</gene>
<evidence type="ECO:0000259" key="8">
    <source>
        <dbReference type="Pfam" id="PF09115"/>
    </source>
</evidence>
<dbReference type="Gene3D" id="3.40.50.300">
    <property type="entry name" value="P-loop containing nucleotide triphosphate hydrolases"/>
    <property type="match status" value="1"/>
</dbReference>
<dbReference type="OrthoDB" id="9811073at2"/>
<evidence type="ECO:0000256" key="3">
    <source>
        <dbReference type="ARBA" id="ARBA00022679"/>
    </source>
</evidence>
<name>A0A427U076_9VIBR</name>
<dbReference type="GO" id="GO:0003677">
    <property type="term" value="F:DNA binding"/>
    <property type="evidence" value="ECO:0007669"/>
    <property type="project" value="InterPro"/>
</dbReference>
<evidence type="ECO:0000256" key="5">
    <source>
        <dbReference type="ARBA" id="ARBA00022705"/>
    </source>
</evidence>
<keyword evidence="4 9" id="KW-0548">Nucleotidyltransferase</keyword>
<dbReference type="GO" id="GO:0006261">
    <property type="term" value="P:DNA-templated DNA replication"/>
    <property type="evidence" value="ECO:0007669"/>
    <property type="project" value="TreeGrafter"/>
</dbReference>
<dbReference type="Gene3D" id="1.20.272.10">
    <property type="match status" value="1"/>
</dbReference>
<dbReference type="RefSeq" id="WP_125323053.1">
    <property type="nucleotide sequence ID" value="NZ_AP024889.1"/>
</dbReference>
<evidence type="ECO:0000313" key="9">
    <source>
        <dbReference type="EMBL" id="RSD29735.1"/>
    </source>
</evidence>
<proteinExistence type="predicted"/>
<comment type="catalytic activity">
    <reaction evidence="7">
        <text>DNA(n) + a 2'-deoxyribonucleoside 5'-triphosphate = DNA(n+1) + diphosphate</text>
        <dbReference type="Rhea" id="RHEA:22508"/>
        <dbReference type="Rhea" id="RHEA-COMP:17339"/>
        <dbReference type="Rhea" id="RHEA-COMP:17340"/>
        <dbReference type="ChEBI" id="CHEBI:33019"/>
        <dbReference type="ChEBI" id="CHEBI:61560"/>
        <dbReference type="ChEBI" id="CHEBI:173112"/>
        <dbReference type="EC" id="2.7.7.7"/>
    </reaction>
</comment>